<accession>A0ABV8QEM3</accession>
<gene>
    <name evidence="2" type="ORF">ACFOZ5_05180</name>
</gene>
<proteinExistence type="predicted"/>
<dbReference type="Gene3D" id="3.20.20.370">
    <property type="entry name" value="Glycoside hydrolase/deacetylase"/>
    <property type="match status" value="1"/>
</dbReference>
<dbReference type="Pfam" id="PF04748">
    <property type="entry name" value="Polysacc_deac_2"/>
    <property type="match status" value="1"/>
</dbReference>
<organism evidence="2 3">
    <name type="scientific">Marinobacter lacisalsi</name>
    <dbReference type="NCBI Taxonomy" id="475979"/>
    <lineage>
        <taxon>Bacteria</taxon>
        <taxon>Pseudomonadati</taxon>
        <taxon>Pseudomonadota</taxon>
        <taxon>Gammaproteobacteria</taxon>
        <taxon>Pseudomonadales</taxon>
        <taxon>Marinobacteraceae</taxon>
        <taxon>Marinobacter</taxon>
    </lineage>
</organism>
<dbReference type="PANTHER" id="PTHR30105">
    <property type="entry name" value="UNCHARACTERIZED YIBQ-RELATED"/>
    <property type="match status" value="1"/>
</dbReference>
<dbReference type="EMBL" id="JBHSDI010000008">
    <property type="protein sequence ID" value="MFC4258429.1"/>
    <property type="molecule type" value="Genomic_DNA"/>
</dbReference>
<evidence type="ECO:0000256" key="1">
    <source>
        <dbReference type="SAM" id="SignalP"/>
    </source>
</evidence>
<keyword evidence="1" id="KW-0732">Signal</keyword>
<dbReference type="CDD" id="cd10936">
    <property type="entry name" value="CE4_DAC2"/>
    <property type="match status" value="1"/>
</dbReference>
<reference evidence="3" key="1">
    <citation type="journal article" date="2019" name="Int. J. Syst. Evol. Microbiol.">
        <title>The Global Catalogue of Microorganisms (GCM) 10K type strain sequencing project: providing services to taxonomists for standard genome sequencing and annotation.</title>
        <authorList>
            <consortium name="The Broad Institute Genomics Platform"/>
            <consortium name="The Broad Institute Genome Sequencing Center for Infectious Disease"/>
            <person name="Wu L."/>
            <person name="Ma J."/>
        </authorList>
    </citation>
    <scope>NUCLEOTIDE SEQUENCE [LARGE SCALE GENOMIC DNA]</scope>
    <source>
        <strain evidence="3">CECT 7297</strain>
    </source>
</reference>
<keyword evidence="3" id="KW-1185">Reference proteome</keyword>
<dbReference type="InterPro" id="IPR006837">
    <property type="entry name" value="Divergent_DAC"/>
</dbReference>
<dbReference type="SUPFAM" id="SSF88713">
    <property type="entry name" value="Glycoside hydrolase/deacetylase"/>
    <property type="match status" value="1"/>
</dbReference>
<evidence type="ECO:0000313" key="3">
    <source>
        <dbReference type="Proteomes" id="UP001595798"/>
    </source>
</evidence>
<dbReference type="RefSeq" id="WP_379885953.1">
    <property type="nucleotide sequence ID" value="NZ_JBHSDI010000008.1"/>
</dbReference>
<dbReference type="InterPro" id="IPR011330">
    <property type="entry name" value="Glyco_hydro/deAcase_b/a-brl"/>
</dbReference>
<evidence type="ECO:0000313" key="2">
    <source>
        <dbReference type="EMBL" id="MFC4258429.1"/>
    </source>
</evidence>
<dbReference type="Proteomes" id="UP001595798">
    <property type="component" value="Unassembled WGS sequence"/>
</dbReference>
<name>A0ABV8QEM3_9GAMM</name>
<sequence>MKLGATIATLAILITAPVGAWGDPPPSPARPAGEGVQPTIAIIIDDMGANAVEGKRLIQLEQPLTLAFLPYRRYTTELATSAHRHRKEVMLHAPMDNTRHLSLGAGGLTTTMDRATLTTTLRKALRAIPHVKGVNNHMGSLLTQMPEPMAWIMEELEHYPLYFVDSRTIATTVAGQVAEEKQVPTLTRDVFLDHEQTEDYVHQQFRQLIRKARENGTAIAIGHPHTVTVDYLEKALPELDEQGIAVATVSAVWAMRNGHQRMFAEGEKREISPAMARNAED</sequence>
<feature type="signal peptide" evidence="1">
    <location>
        <begin position="1"/>
        <end position="20"/>
    </location>
</feature>
<dbReference type="PANTHER" id="PTHR30105:SF2">
    <property type="entry name" value="DIVERGENT POLYSACCHARIDE DEACETYLASE SUPERFAMILY"/>
    <property type="match status" value="1"/>
</dbReference>
<comment type="caution">
    <text evidence="2">The sequence shown here is derived from an EMBL/GenBank/DDBJ whole genome shotgun (WGS) entry which is preliminary data.</text>
</comment>
<feature type="chain" id="PRO_5046949566" evidence="1">
    <location>
        <begin position="21"/>
        <end position="281"/>
    </location>
</feature>
<protein>
    <submittedName>
        <fullName evidence="2">Divergent polysaccharide deacetylase family protein</fullName>
    </submittedName>
</protein>